<dbReference type="InterPro" id="IPR050490">
    <property type="entry name" value="Bact_solute-bd_prot1"/>
</dbReference>
<dbReference type="PROSITE" id="PS51257">
    <property type="entry name" value="PROKAR_LIPOPROTEIN"/>
    <property type="match status" value="1"/>
</dbReference>
<proteinExistence type="inferred from homology"/>
<evidence type="ECO:0000256" key="2">
    <source>
        <dbReference type="ARBA" id="ARBA00008520"/>
    </source>
</evidence>
<keyword evidence="3" id="KW-0813">Transport</keyword>
<dbReference type="GeneID" id="82812630"/>
<dbReference type="SUPFAM" id="SSF53850">
    <property type="entry name" value="Periplasmic binding protein-like II"/>
    <property type="match status" value="1"/>
</dbReference>
<protein>
    <submittedName>
        <fullName evidence="7">Sugar ABC transporter substrate-binding protein</fullName>
    </submittedName>
</protein>
<dbReference type="Pfam" id="PF01547">
    <property type="entry name" value="SBP_bac_1"/>
    <property type="match status" value="1"/>
</dbReference>
<evidence type="ECO:0000313" key="6">
    <source>
        <dbReference type="EMBL" id="GED25911.1"/>
    </source>
</evidence>
<organism evidence="7 8">
    <name type="scientific">Brevibacillus agri</name>
    <dbReference type="NCBI Taxonomy" id="51101"/>
    <lineage>
        <taxon>Bacteria</taxon>
        <taxon>Bacillati</taxon>
        <taxon>Bacillota</taxon>
        <taxon>Bacilli</taxon>
        <taxon>Bacillales</taxon>
        <taxon>Paenibacillaceae</taxon>
        <taxon>Brevibacillus</taxon>
    </lineage>
</organism>
<feature type="chain" id="PRO_5038907344" evidence="5">
    <location>
        <begin position="18"/>
        <end position="427"/>
    </location>
</feature>
<evidence type="ECO:0000256" key="3">
    <source>
        <dbReference type="ARBA" id="ARBA00022448"/>
    </source>
</evidence>
<evidence type="ECO:0000313" key="9">
    <source>
        <dbReference type="Proteomes" id="UP000317180"/>
    </source>
</evidence>
<dbReference type="CDD" id="cd13585">
    <property type="entry name" value="PBP2_TMBP_like"/>
    <property type="match status" value="1"/>
</dbReference>
<dbReference type="PANTHER" id="PTHR43649">
    <property type="entry name" value="ARABINOSE-BINDING PROTEIN-RELATED"/>
    <property type="match status" value="1"/>
</dbReference>
<dbReference type="GO" id="GO:0030313">
    <property type="term" value="C:cell envelope"/>
    <property type="evidence" value="ECO:0007669"/>
    <property type="project" value="UniProtKB-SubCell"/>
</dbReference>
<dbReference type="Proteomes" id="UP000276178">
    <property type="component" value="Unassembled WGS sequence"/>
</dbReference>
<evidence type="ECO:0000313" key="7">
    <source>
        <dbReference type="EMBL" id="RNB59883.1"/>
    </source>
</evidence>
<evidence type="ECO:0000256" key="5">
    <source>
        <dbReference type="SAM" id="SignalP"/>
    </source>
</evidence>
<dbReference type="AlphaFoldDB" id="A0A3M8B976"/>
<sequence>MKKLVSLAMAALLVAVAGCSGGGQSAAPSEGQQPGAASGEKVTLTYALWDKNQMPAMEEIAKKFHEANPNIDIKIELTPNKQYWTKMEAAATGGTLPDVFWINGPRIIKYAANDVLLPITDQIKADGIDLGNYPKALVDLYTYEGQNYALPKDFDTIGLWYNKKLFDEANVPYPDETWDWNKLKEAAKKLTDEKKGIWGIAAAPYGQDNYYNTIFQSGGYVISEDKKSSGFDKPETIEGLKLWVDMINDKVSPSAAQMSETESTQLFESGKVAMIYTGSWMASAFHTNEYTKDKVDVAYLPKGKENTSVIHGLGNVIAANTKHPKEAWEFVKYLGSKEAAEIQASKGAAIPAFNGTQDTWVKSMPNFNLQIFIDQAANAKAYPISKDTAKWAKLETEYMTKAWAGQMSVEDAAKELAQKMNELLAQE</sequence>
<reference evidence="7 8" key="1">
    <citation type="submission" date="2018-10" db="EMBL/GenBank/DDBJ databases">
        <title>Phylogenomics of Brevibacillus.</title>
        <authorList>
            <person name="Dunlap C."/>
        </authorList>
    </citation>
    <scope>NUCLEOTIDE SEQUENCE [LARGE SCALE GENOMIC DNA]</scope>
    <source>
        <strain evidence="7 8">NRRL NRS 1219</strain>
    </source>
</reference>
<dbReference type="InterPro" id="IPR006059">
    <property type="entry name" value="SBP"/>
</dbReference>
<dbReference type="EMBL" id="RHHN01000011">
    <property type="protein sequence ID" value="RNB59883.1"/>
    <property type="molecule type" value="Genomic_DNA"/>
</dbReference>
<comment type="similarity">
    <text evidence="2">Belongs to the bacterial solute-binding protein 1 family.</text>
</comment>
<keyword evidence="9" id="KW-1185">Reference proteome</keyword>
<feature type="signal peptide" evidence="5">
    <location>
        <begin position="1"/>
        <end position="17"/>
    </location>
</feature>
<dbReference type="PANTHER" id="PTHR43649:SF31">
    <property type="entry name" value="SN-GLYCEROL-3-PHOSPHATE-BINDING PERIPLASMIC PROTEIN UGPB"/>
    <property type="match status" value="1"/>
</dbReference>
<dbReference type="Gene3D" id="3.40.190.10">
    <property type="entry name" value="Periplasmic binding protein-like II"/>
    <property type="match status" value="1"/>
</dbReference>
<evidence type="ECO:0000256" key="4">
    <source>
        <dbReference type="ARBA" id="ARBA00022729"/>
    </source>
</evidence>
<comment type="caution">
    <text evidence="7">The sequence shown here is derived from an EMBL/GenBank/DDBJ whole genome shotgun (WGS) entry which is preliminary data.</text>
</comment>
<gene>
    <name evidence="6" type="ORF">BAG01nite_20130</name>
    <name evidence="7" type="ORF">EB820_03655</name>
</gene>
<accession>A0A3M8B976</accession>
<dbReference type="Proteomes" id="UP000317180">
    <property type="component" value="Unassembled WGS sequence"/>
</dbReference>
<dbReference type="OrthoDB" id="9782846at2"/>
<dbReference type="EMBL" id="BJOD01000017">
    <property type="protein sequence ID" value="GED25911.1"/>
    <property type="molecule type" value="Genomic_DNA"/>
</dbReference>
<evidence type="ECO:0000256" key="1">
    <source>
        <dbReference type="ARBA" id="ARBA00004196"/>
    </source>
</evidence>
<comment type="subcellular location">
    <subcellularLocation>
        <location evidence="1">Cell envelope</location>
    </subcellularLocation>
</comment>
<name>A0A3M8B976_9BACL</name>
<evidence type="ECO:0000313" key="8">
    <source>
        <dbReference type="Proteomes" id="UP000276178"/>
    </source>
</evidence>
<keyword evidence="4 5" id="KW-0732">Signal</keyword>
<reference evidence="6 9" key="2">
    <citation type="submission" date="2019-06" db="EMBL/GenBank/DDBJ databases">
        <title>Whole genome shotgun sequence of Brevibacillus agri NBRC 15538.</title>
        <authorList>
            <person name="Hosoyama A."/>
            <person name="Uohara A."/>
            <person name="Ohji S."/>
            <person name="Ichikawa N."/>
        </authorList>
    </citation>
    <scope>NUCLEOTIDE SEQUENCE [LARGE SCALE GENOMIC DNA]</scope>
    <source>
        <strain evidence="6 9">NBRC 15538</strain>
    </source>
</reference>
<dbReference type="RefSeq" id="WP_005836649.1">
    <property type="nucleotide sequence ID" value="NZ_BJOD01000017.1"/>
</dbReference>